<evidence type="ECO:0000256" key="1">
    <source>
        <dbReference type="SAM" id="Coils"/>
    </source>
</evidence>
<protein>
    <submittedName>
        <fullName evidence="3">Uncharacterized protein</fullName>
    </submittedName>
</protein>
<feature type="transmembrane region" description="Helical" evidence="2">
    <location>
        <begin position="12"/>
        <end position="29"/>
    </location>
</feature>
<feature type="coiled-coil region" evidence="1">
    <location>
        <begin position="42"/>
        <end position="69"/>
    </location>
</feature>
<keyword evidence="2" id="KW-1133">Transmembrane helix</keyword>
<accession>A0A7Y9ET26</accession>
<evidence type="ECO:0000313" key="4">
    <source>
        <dbReference type="Proteomes" id="UP000552045"/>
    </source>
</evidence>
<dbReference type="EMBL" id="JACCBH010000001">
    <property type="protein sequence ID" value="NYD53429.1"/>
    <property type="molecule type" value="Genomic_DNA"/>
</dbReference>
<keyword evidence="1" id="KW-0175">Coiled coil</keyword>
<keyword evidence="2" id="KW-0472">Membrane</keyword>
<proteinExistence type="predicted"/>
<dbReference type="Proteomes" id="UP000552045">
    <property type="component" value="Unassembled WGS sequence"/>
</dbReference>
<evidence type="ECO:0000313" key="3">
    <source>
        <dbReference type="EMBL" id="NYD53429.1"/>
    </source>
</evidence>
<keyword evidence="4" id="KW-1185">Reference proteome</keyword>
<comment type="caution">
    <text evidence="3">The sequence shown here is derived from an EMBL/GenBank/DDBJ whole genome shotgun (WGS) entry which is preliminary data.</text>
</comment>
<organism evidence="3 4">
    <name type="scientific">Microbacterium pseudoresistens</name>
    <dbReference type="NCBI Taxonomy" id="640634"/>
    <lineage>
        <taxon>Bacteria</taxon>
        <taxon>Bacillati</taxon>
        <taxon>Actinomycetota</taxon>
        <taxon>Actinomycetes</taxon>
        <taxon>Micrococcales</taxon>
        <taxon>Microbacteriaceae</taxon>
        <taxon>Microbacterium</taxon>
    </lineage>
</organism>
<dbReference type="AlphaFoldDB" id="A0A7Y9ET26"/>
<gene>
    <name evidence="3" type="ORF">BKA02_000484</name>
</gene>
<evidence type="ECO:0000256" key="2">
    <source>
        <dbReference type="SAM" id="Phobius"/>
    </source>
</evidence>
<keyword evidence="2" id="KW-0812">Transmembrane</keyword>
<reference evidence="3 4" key="1">
    <citation type="submission" date="2020-07" db="EMBL/GenBank/DDBJ databases">
        <title>Sequencing the genomes of 1000 actinobacteria strains.</title>
        <authorList>
            <person name="Klenk H.-P."/>
        </authorList>
    </citation>
    <scope>NUCLEOTIDE SEQUENCE [LARGE SCALE GENOMIC DNA]</scope>
    <source>
        <strain evidence="3 4">DSM 22185</strain>
    </source>
</reference>
<sequence length="278" mass="30201">MDPLWAFAAEFWWLGPVAAAAGAAGVLAVRGMKRDLRRRLAYDAARHDLQRAQEEVARARVTVKLARADAAKAAADRAVSAVGAAEVAAARRALRDAELALRAGVAAVRARRAQRDAARQELASALPPEQWPLPRLHRAHDALTARWMTYETDPHKLIAFPTMSDGRDPDTGLFFTAAAEAQRLRPDADDRQVTASAFSAYRDAVDAMGRALDRAERAARARAEGRDPAAERARAASWQEAAHDAIGRSARLLDDAAGAVSSAISQWTERNPFRRGEK</sequence>
<name>A0A7Y9ET26_9MICO</name>
<dbReference type="RefSeq" id="WP_179430950.1">
    <property type="nucleotide sequence ID" value="NZ_BAABLC010000005.1"/>
</dbReference>